<reference evidence="3" key="1">
    <citation type="submission" date="2013-01" db="EMBL/GenBank/DDBJ databases">
        <title>Draft Genome Sequence of a Mulberry Tree, Morus notabilis C.K. Schneid.</title>
        <authorList>
            <person name="He N."/>
            <person name="Zhao S."/>
        </authorList>
    </citation>
    <scope>NUCLEOTIDE SEQUENCE</scope>
</reference>
<dbReference type="EMBL" id="KE343887">
    <property type="protein sequence ID" value="EXB45023.1"/>
    <property type="molecule type" value="Genomic_DNA"/>
</dbReference>
<sequence>MGDHAYVYRGHSSYDDDDDDDKVCRTYIIDVDGRQRTVIGCSPYYDTSETYVVEKEVTERIRSPLVTDYRHGSPKKADIPARDYGSPYGSYEKYRSPSSAPYYDQHRRPQEVNDFLTGVQIEASRPNNNYHHTPPQNRPAVHSSTTPTPGYGGYGDYRAGNNYGGYSSDEDEREVAHYPRIEPPRPGPKVFSSIDEVTDYLKSSSRPDSVKPHRPNVKTNGTEAVKPFGANMKSSDAVKPYGYGSDMKSTESGKPYSNYRPESVKPYGYGSDKKSTESVKPYGTYGSESVKPYGYGSDRKSTESVKPYGTYGSESVKPYGYGSDLKSTESVKPYGSNLKSSEAVKPYSTYGSDVKSGESVKPYSTYESDFKSTTEAAKPYGTKHPINSSTGQPVIDCYEAARRYNGTVIRS</sequence>
<feature type="region of interest" description="Disordered" evidence="1">
    <location>
        <begin position="125"/>
        <end position="365"/>
    </location>
</feature>
<organism evidence="2 3">
    <name type="scientific">Morus notabilis</name>
    <dbReference type="NCBI Taxonomy" id="981085"/>
    <lineage>
        <taxon>Eukaryota</taxon>
        <taxon>Viridiplantae</taxon>
        <taxon>Streptophyta</taxon>
        <taxon>Embryophyta</taxon>
        <taxon>Tracheophyta</taxon>
        <taxon>Spermatophyta</taxon>
        <taxon>Magnoliopsida</taxon>
        <taxon>eudicotyledons</taxon>
        <taxon>Gunneridae</taxon>
        <taxon>Pentapetalae</taxon>
        <taxon>rosids</taxon>
        <taxon>fabids</taxon>
        <taxon>Rosales</taxon>
        <taxon>Moraceae</taxon>
        <taxon>Moreae</taxon>
        <taxon>Morus</taxon>
    </lineage>
</organism>
<evidence type="ECO:0000313" key="2">
    <source>
        <dbReference type="EMBL" id="EXB45023.1"/>
    </source>
</evidence>
<gene>
    <name evidence="2" type="ORF">L484_000751</name>
</gene>
<dbReference type="AlphaFoldDB" id="W9QP02"/>
<protein>
    <submittedName>
        <fullName evidence="2">Uncharacterized protein</fullName>
    </submittedName>
</protein>
<name>W9QP02_9ROSA</name>
<feature type="compositionally biased region" description="Polar residues" evidence="1">
    <location>
        <begin position="125"/>
        <end position="135"/>
    </location>
</feature>
<evidence type="ECO:0000256" key="1">
    <source>
        <dbReference type="SAM" id="MobiDB-lite"/>
    </source>
</evidence>
<evidence type="ECO:0000313" key="3">
    <source>
        <dbReference type="Proteomes" id="UP000030645"/>
    </source>
</evidence>
<proteinExistence type="predicted"/>
<feature type="compositionally biased region" description="Basic and acidic residues" evidence="1">
    <location>
        <begin position="174"/>
        <end position="183"/>
    </location>
</feature>
<keyword evidence="3" id="KW-1185">Reference proteome</keyword>
<accession>W9QP02</accession>
<dbReference type="Proteomes" id="UP000030645">
    <property type="component" value="Unassembled WGS sequence"/>
</dbReference>